<gene>
    <name evidence="5" type="ORF">AVDCRST_MAG11-3474</name>
</gene>
<dbReference type="GO" id="GO:0003677">
    <property type="term" value="F:DNA binding"/>
    <property type="evidence" value="ECO:0007669"/>
    <property type="project" value="UniProtKB-KW"/>
</dbReference>
<sequence>CPRRFSALQRAIPDISRRMLTQTLRDLERDGLLTRHVFPTTPPSVEYRLSELGESLLEPLAGLVGWAEGAHERIRRARSRFDAGAAAGAP</sequence>
<reference evidence="5" key="1">
    <citation type="submission" date="2020-02" db="EMBL/GenBank/DDBJ databases">
        <authorList>
            <person name="Meier V. D."/>
        </authorList>
    </citation>
    <scope>NUCLEOTIDE SEQUENCE</scope>
    <source>
        <strain evidence="5">AVDCRST_MAG11</strain>
    </source>
</reference>
<evidence type="ECO:0000256" key="1">
    <source>
        <dbReference type="ARBA" id="ARBA00023015"/>
    </source>
</evidence>
<feature type="non-terminal residue" evidence="5">
    <location>
        <position position="1"/>
    </location>
</feature>
<keyword evidence="2" id="KW-0238">DNA-binding</keyword>
<accession>A0A6J4M530</accession>
<evidence type="ECO:0000256" key="2">
    <source>
        <dbReference type="ARBA" id="ARBA00023125"/>
    </source>
</evidence>
<dbReference type="PANTHER" id="PTHR33204">
    <property type="entry name" value="TRANSCRIPTIONAL REGULATOR, MARR FAMILY"/>
    <property type="match status" value="1"/>
</dbReference>
<dbReference type="Gene3D" id="1.10.10.10">
    <property type="entry name" value="Winged helix-like DNA-binding domain superfamily/Winged helix DNA-binding domain"/>
    <property type="match status" value="1"/>
</dbReference>
<name>A0A6J4M530_9BACT</name>
<dbReference type="AlphaFoldDB" id="A0A6J4M530"/>
<organism evidence="5">
    <name type="scientific">uncultured Gemmatimonadaceae bacterium</name>
    <dbReference type="NCBI Taxonomy" id="246130"/>
    <lineage>
        <taxon>Bacteria</taxon>
        <taxon>Pseudomonadati</taxon>
        <taxon>Gemmatimonadota</taxon>
        <taxon>Gemmatimonadia</taxon>
        <taxon>Gemmatimonadales</taxon>
        <taxon>Gemmatimonadaceae</taxon>
        <taxon>environmental samples</taxon>
    </lineage>
</organism>
<dbReference type="PANTHER" id="PTHR33204:SF39">
    <property type="entry name" value="TRANSCRIPTIONAL REGULATORY PROTEIN"/>
    <property type="match status" value="1"/>
</dbReference>
<feature type="domain" description="HTH hxlR-type" evidence="4">
    <location>
        <begin position="1"/>
        <end position="75"/>
    </location>
</feature>
<dbReference type="InterPro" id="IPR036388">
    <property type="entry name" value="WH-like_DNA-bd_sf"/>
</dbReference>
<dbReference type="InterPro" id="IPR036390">
    <property type="entry name" value="WH_DNA-bd_sf"/>
</dbReference>
<keyword evidence="1" id="KW-0805">Transcription regulation</keyword>
<dbReference type="Pfam" id="PF01638">
    <property type="entry name" value="HxlR"/>
    <property type="match status" value="1"/>
</dbReference>
<dbReference type="InterPro" id="IPR002577">
    <property type="entry name" value="HTH_HxlR"/>
</dbReference>
<proteinExistence type="predicted"/>
<dbReference type="SUPFAM" id="SSF46785">
    <property type="entry name" value="Winged helix' DNA-binding domain"/>
    <property type="match status" value="1"/>
</dbReference>
<dbReference type="PROSITE" id="PS51118">
    <property type="entry name" value="HTH_HXLR"/>
    <property type="match status" value="1"/>
</dbReference>
<keyword evidence="3" id="KW-0804">Transcription</keyword>
<protein>
    <submittedName>
        <fullName evidence="5">Redox-sensing transcriptional regulator QorR, putative</fullName>
    </submittedName>
</protein>
<dbReference type="EMBL" id="CADCTU010000753">
    <property type="protein sequence ID" value="CAA9350232.1"/>
    <property type="molecule type" value="Genomic_DNA"/>
</dbReference>
<evidence type="ECO:0000313" key="5">
    <source>
        <dbReference type="EMBL" id="CAA9350232.1"/>
    </source>
</evidence>
<evidence type="ECO:0000259" key="4">
    <source>
        <dbReference type="PROSITE" id="PS51118"/>
    </source>
</evidence>
<evidence type="ECO:0000256" key="3">
    <source>
        <dbReference type="ARBA" id="ARBA00023163"/>
    </source>
</evidence>